<dbReference type="AlphaFoldDB" id="A0A1Y1XZ29"/>
<accession>A0A1Y1XZ29</accession>
<reference evidence="1 2" key="1">
    <citation type="submission" date="2016-07" db="EMBL/GenBank/DDBJ databases">
        <title>Pervasive Adenine N6-methylation of Active Genes in Fungi.</title>
        <authorList>
            <consortium name="DOE Joint Genome Institute"/>
            <person name="Mondo S.J."/>
            <person name="Dannebaum R.O."/>
            <person name="Kuo R.C."/>
            <person name="Labutti K."/>
            <person name="Haridas S."/>
            <person name="Kuo A."/>
            <person name="Salamov A."/>
            <person name="Ahrendt S.R."/>
            <person name="Lipzen A."/>
            <person name="Sullivan W."/>
            <person name="Andreopoulos W.B."/>
            <person name="Clum A."/>
            <person name="Lindquist E."/>
            <person name="Daum C."/>
            <person name="Ramamoorthy G.K."/>
            <person name="Gryganskyi A."/>
            <person name="Culley D."/>
            <person name="Magnuson J.K."/>
            <person name="James T.Y."/>
            <person name="O'Malley M.A."/>
            <person name="Stajich J.E."/>
            <person name="Spatafora J.W."/>
            <person name="Visel A."/>
            <person name="Grigoriev I.V."/>
        </authorList>
    </citation>
    <scope>NUCLEOTIDE SEQUENCE [LARGE SCALE GENOMIC DNA]</scope>
    <source>
        <strain evidence="1 2">CBS 931.73</strain>
    </source>
</reference>
<sequence length="72" mass="7450">MSLAITTTTTTTAAIAVIIATVIHPVHFFSPLASIPVDGGDGSSPEPLREGAEEETPVVSGLFPLICTKPFQ</sequence>
<dbReference type="Proteomes" id="UP000193498">
    <property type="component" value="Unassembled WGS sequence"/>
</dbReference>
<comment type="caution">
    <text evidence="1">The sequence shown here is derived from an EMBL/GenBank/DDBJ whole genome shotgun (WGS) entry which is preliminary data.</text>
</comment>
<organism evidence="1 2">
    <name type="scientific">Basidiobolus meristosporus CBS 931.73</name>
    <dbReference type="NCBI Taxonomy" id="1314790"/>
    <lineage>
        <taxon>Eukaryota</taxon>
        <taxon>Fungi</taxon>
        <taxon>Fungi incertae sedis</taxon>
        <taxon>Zoopagomycota</taxon>
        <taxon>Entomophthoromycotina</taxon>
        <taxon>Basidiobolomycetes</taxon>
        <taxon>Basidiobolales</taxon>
        <taxon>Basidiobolaceae</taxon>
        <taxon>Basidiobolus</taxon>
    </lineage>
</organism>
<proteinExistence type="predicted"/>
<evidence type="ECO:0000313" key="2">
    <source>
        <dbReference type="Proteomes" id="UP000193498"/>
    </source>
</evidence>
<dbReference type="InParanoid" id="A0A1Y1XZ29"/>
<gene>
    <name evidence="1" type="ORF">K493DRAFT_356632</name>
</gene>
<protein>
    <submittedName>
        <fullName evidence="1">Uncharacterized protein</fullName>
    </submittedName>
</protein>
<evidence type="ECO:0000313" key="1">
    <source>
        <dbReference type="EMBL" id="ORX90624.1"/>
    </source>
</evidence>
<dbReference type="EMBL" id="MCFE01000371">
    <property type="protein sequence ID" value="ORX90624.1"/>
    <property type="molecule type" value="Genomic_DNA"/>
</dbReference>
<keyword evidence="2" id="KW-1185">Reference proteome</keyword>
<name>A0A1Y1XZ29_9FUNG</name>